<keyword evidence="4 8" id="KW-0732">Signal</keyword>
<dbReference type="PANTHER" id="PTHR33938">
    <property type="entry name" value="FERULOYL ESTERASE B-RELATED"/>
    <property type="match status" value="1"/>
</dbReference>
<feature type="signal peptide" evidence="8">
    <location>
        <begin position="1"/>
        <end position="18"/>
    </location>
</feature>
<dbReference type="GO" id="GO:0046872">
    <property type="term" value="F:metal ion binding"/>
    <property type="evidence" value="ECO:0007669"/>
    <property type="project" value="UniProtKB-KW"/>
</dbReference>
<comment type="caution">
    <text evidence="9">The sequence shown here is derived from an EMBL/GenBank/DDBJ whole genome shotgun (WGS) entry which is preliminary data.</text>
</comment>
<evidence type="ECO:0000313" key="10">
    <source>
        <dbReference type="Proteomes" id="UP000696280"/>
    </source>
</evidence>
<keyword evidence="7" id="KW-1015">Disulfide bond</keyword>
<reference evidence="9" key="1">
    <citation type="submission" date="2021-07" db="EMBL/GenBank/DDBJ databases">
        <authorList>
            <person name="Durling M."/>
        </authorList>
    </citation>
    <scope>NUCLEOTIDE SEQUENCE</scope>
</reference>
<keyword evidence="10" id="KW-1185">Reference proteome</keyword>
<evidence type="ECO:0000256" key="4">
    <source>
        <dbReference type="ARBA" id="ARBA00022729"/>
    </source>
</evidence>
<keyword evidence="6" id="KW-0106">Calcium</keyword>
<dbReference type="InterPro" id="IPR029058">
    <property type="entry name" value="AB_hydrolase_fold"/>
</dbReference>
<protein>
    <recommendedName>
        <fullName evidence="8">Carboxylic ester hydrolase</fullName>
        <ecNumber evidence="8">3.1.1.-</ecNumber>
    </recommendedName>
</protein>
<sequence>MYILILLTSVVFIKAILGDLPPHYTNTSTPVCGNIPYPEIPGKEILAITTQEYHNISVGLDPFSPFLGETSNIYVCEVNVTLTHPGVNDTVLVQIWLPLSQQEKPYNDRFVALGGGGFAAGVTGVGGGLGRFAIQGYAAASTDGGLNGTAENADSWGLNPNGNVNVELLRNLATRAPHDVVTIGKAVTESYYGYKPDYSYWNGCSTGGRQGLEAAQRFPEEFDGILAGAPAVYWNELVSSLFWPQAVMQELSVFPTNCELIAVVQKAIDTCDAADGVKDGVISNLDACDFKASSVVGTKIQCDDADIVISEGVAEVVQRIWDGPSTPEGERLWHGYTIGTPLQYTTNTTIVDGKRVAASLSIAATWMLNFLEKDLSYDLSTIKNKDFANLVAQSIREYGDVIESSNPDLSSLKNTGGKLLVWHGEADQLIPHKGSLQYRQEVDAGMGGTTEVDEFFRLFLAPGVDHCGSGITPGAAPVDAFGALRSWVENGTAPNEIPAESRFYPDHHFTRTLCLYPNVAKYNGYGNPDSLESFECVAA</sequence>
<dbReference type="GO" id="GO:0030600">
    <property type="term" value="F:feruloyl esterase activity"/>
    <property type="evidence" value="ECO:0007669"/>
    <property type="project" value="UniProtKB-ARBA"/>
</dbReference>
<evidence type="ECO:0000256" key="6">
    <source>
        <dbReference type="ARBA" id="ARBA00022837"/>
    </source>
</evidence>
<dbReference type="Gene3D" id="3.40.50.1820">
    <property type="entry name" value="alpha/beta hydrolase"/>
    <property type="match status" value="1"/>
</dbReference>
<evidence type="ECO:0000256" key="3">
    <source>
        <dbReference type="ARBA" id="ARBA00022723"/>
    </source>
</evidence>
<name>A0A9N9KQZ3_9HELO</name>
<accession>A0A9N9KQZ3</accession>
<dbReference type="OrthoDB" id="3039123at2759"/>
<feature type="chain" id="PRO_5040540649" description="Carboxylic ester hydrolase" evidence="8">
    <location>
        <begin position="19"/>
        <end position="539"/>
    </location>
</feature>
<dbReference type="EC" id="3.1.1.-" evidence="8"/>
<evidence type="ECO:0000313" key="9">
    <source>
        <dbReference type="EMBL" id="CAG8950520.1"/>
    </source>
</evidence>
<dbReference type="PANTHER" id="PTHR33938:SF8">
    <property type="entry name" value="CARBOXYLIC ESTER HYDROLASE"/>
    <property type="match status" value="1"/>
</dbReference>
<evidence type="ECO:0000256" key="2">
    <source>
        <dbReference type="ARBA" id="ARBA00022487"/>
    </source>
</evidence>
<dbReference type="Proteomes" id="UP000696280">
    <property type="component" value="Unassembled WGS sequence"/>
</dbReference>
<keyword evidence="2" id="KW-0719">Serine esterase</keyword>
<keyword evidence="3" id="KW-0479">Metal-binding</keyword>
<evidence type="ECO:0000256" key="5">
    <source>
        <dbReference type="ARBA" id="ARBA00022801"/>
    </source>
</evidence>
<proteinExistence type="inferred from homology"/>
<evidence type="ECO:0000256" key="8">
    <source>
        <dbReference type="RuleBase" id="RU361238"/>
    </source>
</evidence>
<evidence type="ECO:0000256" key="1">
    <source>
        <dbReference type="ARBA" id="ARBA00006249"/>
    </source>
</evidence>
<comment type="similarity">
    <text evidence="1 8">Belongs to the tannase family.</text>
</comment>
<keyword evidence="5 8" id="KW-0378">Hydrolase</keyword>
<gene>
    <name evidence="9" type="ORF">HYFRA_00007017</name>
</gene>
<dbReference type="SUPFAM" id="SSF53474">
    <property type="entry name" value="alpha/beta-Hydrolases"/>
    <property type="match status" value="1"/>
</dbReference>
<dbReference type="AlphaFoldDB" id="A0A9N9KQZ3"/>
<dbReference type="Pfam" id="PF07519">
    <property type="entry name" value="Tannase"/>
    <property type="match status" value="1"/>
</dbReference>
<dbReference type="EMBL" id="CAJVRL010000037">
    <property type="protein sequence ID" value="CAG8950520.1"/>
    <property type="molecule type" value="Genomic_DNA"/>
</dbReference>
<dbReference type="InterPro" id="IPR011118">
    <property type="entry name" value="Tannase/feruloyl_esterase"/>
</dbReference>
<organism evidence="9 10">
    <name type="scientific">Hymenoscyphus fraxineus</name>
    <dbReference type="NCBI Taxonomy" id="746836"/>
    <lineage>
        <taxon>Eukaryota</taxon>
        <taxon>Fungi</taxon>
        <taxon>Dikarya</taxon>
        <taxon>Ascomycota</taxon>
        <taxon>Pezizomycotina</taxon>
        <taxon>Leotiomycetes</taxon>
        <taxon>Helotiales</taxon>
        <taxon>Helotiaceae</taxon>
        <taxon>Hymenoscyphus</taxon>
    </lineage>
</organism>
<evidence type="ECO:0000256" key="7">
    <source>
        <dbReference type="ARBA" id="ARBA00023157"/>
    </source>
</evidence>